<reference evidence="3" key="2">
    <citation type="submission" date="2014-06" db="EMBL/GenBank/DDBJ databases">
        <title>Draft genome sequence of Eubacterium siraeum (DSM 15702).</title>
        <authorList>
            <person name="Sudarsanam P."/>
            <person name="Ley R."/>
            <person name="Guruge J."/>
            <person name="Turnbaugh P.J."/>
            <person name="Mahowald M."/>
            <person name="Liep D."/>
            <person name="Gordon J."/>
        </authorList>
    </citation>
    <scope>NUCLEOTIDE SEQUENCE</scope>
    <source>
        <strain evidence="3">DSM 15702</strain>
    </source>
</reference>
<dbReference type="Pfam" id="PF13635">
    <property type="entry name" value="DUF4143"/>
    <property type="match status" value="1"/>
</dbReference>
<dbReference type="PANTHER" id="PTHR33295">
    <property type="entry name" value="ATPASE"/>
    <property type="match status" value="1"/>
</dbReference>
<dbReference type="InterPro" id="IPR025420">
    <property type="entry name" value="DUF4143"/>
</dbReference>
<feature type="domain" description="AAA" evidence="1">
    <location>
        <begin position="23"/>
        <end position="152"/>
    </location>
</feature>
<evidence type="ECO:0008006" key="5">
    <source>
        <dbReference type="Google" id="ProtNLM"/>
    </source>
</evidence>
<dbReference type="AlphaFoldDB" id="B0MKH8"/>
<evidence type="ECO:0000259" key="2">
    <source>
        <dbReference type="Pfam" id="PF13635"/>
    </source>
</evidence>
<evidence type="ECO:0000313" key="3">
    <source>
        <dbReference type="EMBL" id="EDS01793.1"/>
    </source>
</evidence>
<dbReference type="SUPFAM" id="SSF52540">
    <property type="entry name" value="P-loop containing nucleoside triphosphate hydrolases"/>
    <property type="match status" value="1"/>
</dbReference>
<dbReference type="Pfam" id="PF13173">
    <property type="entry name" value="AAA_14"/>
    <property type="match status" value="1"/>
</dbReference>
<dbReference type="Proteomes" id="UP000005326">
    <property type="component" value="Unassembled WGS sequence"/>
</dbReference>
<dbReference type="InterPro" id="IPR027417">
    <property type="entry name" value="P-loop_NTPase"/>
</dbReference>
<accession>B0MKH8</accession>
<dbReference type="PANTHER" id="PTHR33295:SF20">
    <property type="entry name" value="ATPASE"/>
    <property type="match status" value="1"/>
</dbReference>
<protein>
    <recommendedName>
        <fullName evidence="5">ATPase</fullName>
    </recommendedName>
</protein>
<evidence type="ECO:0000259" key="1">
    <source>
        <dbReference type="Pfam" id="PF13173"/>
    </source>
</evidence>
<evidence type="ECO:0000313" key="4">
    <source>
        <dbReference type="Proteomes" id="UP000005326"/>
    </source>
</evidence>
<organism evidence="3 4">
    <name type="scientific">[Eubacterium] siraeum DSM 15702</name>
    <dbReference type="NCBI Taxonomy" id="428128"/>
    <lineage>
        <taxon>Bacteria</taxon>
        <taxon>Bacillati</taxon>
        <taxon>Bacillota</taxon>
        <taxon>Clostridia</taxon>
        <taxon>Eubacteriales</taxon>
        <taxon>Oscillospiraceae</taxon>
        <taxon>Oscillospiraceae incertae sedis</taxon>
    </lineage>
</organism>
<keyword evidence="4" id="KW-1185">Reference proteome</keyword>
<dbReference type="Gene3D" id="3.40.50.300">
    <property type="entry name" value="P-loop containing nucleotide triphosphate hydrolases"/>
    <property type="match status" value="1"/>
</dbReference>
<proteinExistence type="predicted"/>
<name>B0MKH8_9FIRM</name>
<sequence>MIFLVERKEYLEKLKLWKDEQVIKVVTGIRRCGKSTLLMQYQDYLKQSGVDADRIIAINFEELEYEELCDYKKLYEYIKARLSSDKTTYIFLDEIQKVPYFEKVVDSLYVKQGTDIYITGSNAYMLSGDLATLLSGRYVEISMLPLSFAEYLQVNSKDKDGAFADYMRYGGMPFIATAEKTEEKITTYLEGIYNTVIVKDIEDRQKRKEWDNSDTGRITDISLLKTIAKYLSSVIGSLVTVRSITNYLVSSGRKISPNTVSDYVNALTESFIFYPAERFDIVGKQLLKTNTKYYMVDLGIRNLILPKKSYDLGFSVENVVYFELLRRGYKVSVGKYGNTEIDFVAERNGELEYIQVTADMTAKETFDRELAPLTTIKDNYRKRVLTLDKFTVGNYDGIEVKNVVEWLTDK</sequence>
<dbReference type="EMBL" id="ABCA03000031">
    <property type="protein sequence ID" value="EDS01793.1"/>
    <property type="molecule type" value="Genomic_DNA"/>
</dbReference>
<feature type="domain" description="DUF4143" evidence="2">
    <location>
        <begin position="211"/>
        <end position="357"/>
    </location>
</feature>
<dbReference type="InterPro" id="IPR041682">
    <property type="entry name" value="AAA_14"/>
</dbReference>
<reference evidence="3" key="1">
    <citation type="submission" date="2007-10" db="EMBL/GenBank/DDBJ databases">
        <authorList>
            <person name="Fulton L."/>
            <person name="Clifton S."/>
            <person name="Fulton B."/>
            <person name="Xu J."/>
            <person name="Minx P."/>
            <person name="Pepin K.H."/>
            <person name="Johnson M."/>
            <person name="Thiruvilangam P."/>
            <person name="Bhonagiri V."/>
            <person name="Nash W.E."/>
            <person name="Mardis E.R."/>
            <person name="Wilson R.K."/>
        </authorList>
    </citation>
    <scope>NUCLEOTIDE SEQUENCE [LARGE SCALE GENOMIC DNA]</scope>
    <source>
        <strain evidence="3">DSM 15702</strain>
    </source>
</reference>
<comment type="caution">
    <text evidence="3">The sequence shown here is derived from an EMBL/GenBank/DDBJ whole genome shotgun (WGS) entry which is preliminary data.</text>
</comment>
<gene>
    <name evidence="3" type="ORF">EUBSIR_00334</name>
</gene>